<name>A0A3B1C2K6_9ZZZZ</name>
<keyword evidence="6" id="KW-0665">Pyrimidine biosynthesis</keyword>
<dbReference type="InterPro" id="IPR014732">
    <property type="entry name" value="OMPdecase"/>
</dbReference>
<dbReference type="UniPathway" id="UPA00070">
    <property type="reaction ID" value="UER00120"/>
</dbReference>
<dbReference type="FunFam" id="3.20.20.70:FF:000015">
    <property type="entry name" value="Orotidine 5'-phosphate decarboxylase"/>
    <property type="match status" value="1"/>
</dbReference>
<comment type="pathway">
    <text evidence="1">Pyrimidine metabolism; UMP biosynthesis via de novo pathway; UMP from orotate: step 2/2.</text>
</comment>
<keyword evidence="7 10" id="KW-0456">Lyase</keyword>
<dbReference type="PANTHER" id="PTHR32119:SF2">
    <property type="entry name" value="OROTIDINE 5'-PHOSPHATE DECARBOXYLASE"/>
    <property type="match status" value="1"/>
</dbReference>
<organism evidence="10">
    <name type="scientific">hydrothermal vent metagenome</name>
    <dbReference type="NCBI Taxonomy" id="652676"/>
    <lineage>
        <taxon>unclassified sequences</taxon>
        <taxon>metagenomes</taxon>
        <taxon>ecological metagenomes</taxon>
    </lineage>
</organism>
<evidence type="ECO:0000259" key="9">
    <source>
        <dbReference type="SMART" id="SM00934"/>
    </source>
</evidence>
<dbReference type="SMART" id="SM00934">
    <property type="entry name" value="OMPdecase"/>
    <property type="match status" value="1"/>
</dbReference>
<accession>A0A3B1C2K6</accession>
<evidence type="ECO:0000256" key="8">
    <source>
        <dbReference type="ARBA" id="ARBA00033428"/>
    </source>
</evidence>
<dbReference type="Pfam" id="PF00215">
    <property type="entry name" value="OMPdecase"/>
    <property type="match status" value="1"/>
</dbReference>
<evidence type="ECO:0000256" key="5">
    <source>
        <dbReference type="ARBA" id="ARBA00022793"/>
    </source>
</evidence>
<keyword evidence="5" id="KW-0210">Decarboxylase</keyword>
<sequence>MSDAKDRLIISLDVPSRDSAMRVVESLNGSVRWVKVGSQLFTAEGPKVVADLKKAGFNVFLDLKFHDIPNTVASAGRSAVDLGVDLFNVHAMGGSAMMKKTVEELSSYCEKTRKPKPKIIAVTVLTSMNADDLKEIGFNSQPDEMVLRLARLAKESGLNGVVSSPWEVSAIKSAMGEGFLVVTPGVRPSWAVKDDQVRIKTPAEAIKEGADMLVVGRPVLKADNPADSANRIIDEINSALL</sequence>
<evidence type="ECO:0000256" key="4">
    <source>
        <dbReference type="ARBA" id="ARBA00021923"/>
    </source>
</evidence>
<dbReference type="GO" id="GO:0005829">
    <property type="term" value="C:cytosol"/>
    <property type="evidence" value="ECO:0007669"/>
    <property type="project" value="TreeGrafter"/>
</dbReference>
<feature type="domain" description="Orotidine 5'-phosphate decarboxylase" evidence="9">
    <location>
        <begin position="7"/>
        <end position="232"/>
    </location>
</feature>
<dbReference type="Gene3D" id="3.20.20.70">
    <property type="entry name" value="Aldolase class I"/>
    <property type="match status" value="1"/>
</dbReference>
<dbReference type="GO" id="GO:0044205">
    <property type="term" value="P:'de novo' UMP biosynthetic process"/>
    <property type="evidence" value="ECO:0007669"/>
    <property type="project" value="UniProtKB-UniPathway"/>
</dbReference>
<evidence type="ECO:0000256" key="1">
    <source>
        <dbReference type="ARBA" id="ARBA00004861"/>
    </source>
</evidence>
<evidence type="ECO:0000313" key="10">
    <source>
        <dbReference type="EMBL" id="VAX24419.1"/>
    </source>
</evidence>
<dbReference type="SUPFAM" id="SSF51366">
    <property type="entry name" value="Ribulose-phoshate binding barrel"/>
    <property type="match status" value="1"/>
</dbReference>
<dbReference type="InterPro" id="IPR011060">
    <property type="entry name" value="RibuloseP-bd_barrel"/>
</dbReference>
<protein>
    <recommendedName>
        <fullName evidence="4">Orotidine 5'-phosphate decarboxylase</fullName>
        <ecNumber evidence="3">4.1.1.23</ecNumber>
    </recommendedName>
    <alternativeName>
        <fullName evidence="8">OMP decarboxylase</fullName>
    </alternativeName>
</protein>
<dbReference type="EC" id="4.1.1.23" evidence="3"/>
<evidence type="ECO:0000256" key="7">
    <source>
        <dbReference type="ARBA" id="ARBA00023239"/>
    </source>
</evidence>
<dbReference type="InterPro" id="IPR001754">
    <property type="entry name" value="OMPdeCOase_dom"/>
</dbReference>
<dbReference type="InterPro" id="IPR013785">
    <property type="entry name" value="Aldolase_TIM"/>
</dbReference>
<dbReference type="CDD" id="cd04725">
    <property type="entry name" value="OMP_decarboxylase_like"/>
    <property type="match status" value="1"/>
</dbReference>
<dbReference type="NCBIfam" id="TIGR01740">
    <property type="entry name" value="pyrF"/>
    <property type="match status" value="1"/>
</dbReference>
<dbReference type="GO" id="GO:0004590">
    <property type="term" value="F:orotidine-5'-phosphate decarboxylase activity"/>
    <property type="evidence" value="ECO:0007669"/>
    <property type="project" value="UniProtKB-EC"/>
</dbReference>
<evidence type="ECO:0000256" key="3">
    <source>
        <dbReference type="ARBA" id="ARBA00012321"/>
    </source>
</evidence>
<gene>
    <name evidence="10" type="ORF">MNBD_NITROSPINAE01-50</name>
</gene>
<dbReference type="EMBL" id="UOGC01000165">
    <property type="protein sequence ID" value="VAX24419.1"/>
    <property type="molecule type" value="Genomic_DNA"/>
</dbReference>
<evidence type="ECO:0000256" key="6">
    <source>
        <dbReference type="ARBA" id="ARBA00022975"/>
    </source>
</evidence>
<evidence type="ECO:0000256" key="2">
    <source>
        <dbReference type="ARBA" id="ARBA00011738"/>
    </source>
</evidence>
<dbReference type="AlphaFoldDB" id="A0A3B1C2K6"/>
<dbReference type="PANTHER" id="PTHR32119">
    <property type="entry name" value="OROTIDINE 5'-PHOSPHATE DECARBOXYLASE"/>
    <property type="match status" value="1"/>
</dbReference>
<reference evidence="10" key="1">
    <citation type="submission" date="2018-06" db="EMBL/GenBank/DDBJ databases">
        <authorList>
            <person name="Zhirakovskaya E."/>
        </authorList>
    </citation>
    <scope>NUCLEOTIDE SEQUENCE</scope>
</reference>
<proteinExistence type="inferred from homology"/>
<dbReference type="GO" id="GO:0006207">
    <property type="term" value="P:'de novo' pyrimidine nucleobase biosynthetic process"/>
    <property type="evidence" value="ECO:0007669"/>
    <property type="project" value="InterPro"/>
</dbReference>
<dbReference type="HAMAP" id="MF_01200_B">
    <property type="entry name" value="OMPdecase_type1_B"/>
    <property type="match status" value="1"/>
</dbReference>
<dbReference type="NCBIfam" id="NF001273">
    <property type="entry name" value="PRK00230.1"/>
    <property type="match status" value="1"/>
</dbReference>
<comment type="subunit">
    <text evidence="2">Homodimer.</text>
</comment>
<dbReference type="InterPro" id="IPR047596">
    <property type="entry name" value="OMPdecase_bac"/>
</dbReference>
<dbReference type="PROSITE" id="PS00156">
    <property type="entry name" value="OMPDECASE"/>
    <property type="match status" value="1"/>
</dbReference>
<dbReference type="InterPro" id="IPR018089">
    <property type="entry name" value="OMPdecase_AS"/>
</dbReference>